<keyword evidence="3" id="KW-1185">Reference proteome</keyword>
<accession>A0A9N9VCP6</accession>
<dbReference type="Gene3D" id="3.20.20.210">
    <property type="match status" value="1"/>
</dbReference>
<evidence type="ECO:0000259" key="1">
    <source>
        <dbReference type="Pfam" id="PF01717"/>
    </source>
</evidence>
<dbReference type="EMBL" id="CABFNQ020000642">
    <property type="protein sequence ID" value="CAH0020369.1"/>
    <property type="molecule type" value="Genomic_DNA"/>
</dbReference>
<dbReference type="AlphaFoldDB" id="A0A9N9VCP6"/>
<dbReference type="InterPro" id="IPR002629">
    <property type="entry name" value="Met_Synth_C/arc"/>
</dbReference>
<gene>
    <name evidence="2" type="ORF">CRHIZ90672A_00013869</name>
</gene>
<protein>
    <recommendedName>
        <fullName evidence="1">Cobalamin-independent methionine synthase MetE C-terminal/archaeal domain-containing protein</fullName>
    </recommendedName>
</protein>
<dbReference type="PANTHER" id="PTHR43844:SF2">
    <property type="entry name" value="SYNTHASE, VITAMIN-B12 INDEPENDENT, PUTATIVE (AFU_ORTHOLOGUE AFUA_3G12060)-RELATED"/>
    <property type="match status" value="1"/>
</dbReference>
<evidence type="ECO:0000313" key="2">
    <source>
        <dbReference type="EMBL" id="CAH0020369.1"/>
    </source>
</evidence>
<dbReference type="OrthoDB" id="7772923at2759"/>
<dbReference type="SUPFAM" id="SSF51726">
    <property type="entry name" value="UROD/MetE-like"/>
    <property type="match status" value="1"/>
</dbReference>
<dbReference type="CDD" id="cd03311">
    <property type="entry name" value="CIMS_C_terminal_like"/>
    <property type="match status" value="1"/>
</dbReference>
<sequence length="406" mass="45859">MSETRVRLRPFRAEHVGSLLRPESLKQKRLALETANKSANEIRGDAGMRKAEDEAIQQVVRLQQELGFRAVTDGEYRRRDFWGPIFYNLKGFEELRVRDPAELLRPYVPDSVCWTDKTLASISGELLICTSKIEHVGSGALTEWNTIKSLLSPDQVKDAKISLPNPELFHLRYKKGRAYTKEAYTNDEDYLNDIAQAYRTELQILYNAGCRHVTIDDPNLAYFCSEMMIQGFKEAGEDIDSLFDSYVRLYNGCIIRPADMHLAIHVCRGNALSRHVSEGGYDPVSIKLFQEINADTYYLEYDTERSGTFEPLEHLPGHKNVILGVISSKFPRLEELSELKAKVLDAATHMARGASQSLQEALDRLSVSPQCGFASSHLGNLITCDDMVAKLKLVRALADELWPGEP</sequence>
<dbReference type="GO" id="GO:0008270">
    <property type="term" value="F:zinc ion binding"/>
    <property type="evidence" value="ECO:0007669"/>
    <property type="project" value="InterPro"/>
</dbReference>
<evidence type="ECO:0000313" key="3">
    <source>
        <dbReference type="Proteomes" id="UP000696573"/>
    </source>
</evidence>
<dbReference type="InterPro" id="IPR038071">
    <property type="entry name" value="UROD/MetE-like_sf"/>
</dbReference>
<dbReference type="GO" id="GO:0003871">
    <property type="term" value="F:5-methyltetrahydropteroyltriglutamate-homocysteine S-methyltransferase activity"/>
    <property type="evidence" value="ECO:0007669"/>
    <property type="project" value="InterPro"/>
</dbReference>
<comment type="caution">
    <text evidence="2">The sequence shown here is derived from an EMBL/GenBank/DDBJ whole genome shotgun (WGS) entry which is preliminary data.</text>
</comment>
<feature type="domain" description="Cobalamin-independent methionine synthase MetE C-terminal/archaeal" evidence="1">
    <location>
        <begin position="188"/>
        <end position="377"/>
    </location>
</feature>
<dbReference type="GO" id="GO:0009086">
    <property type="term" value="P:methionine biosynthetic process"/>
    <property type="evidence" value="ECO:0007669"/>
    <property type="project" value="InterPro"/>
</dbReference>
<name>A0A9N9VCP6_9HYPO</name>
<dbReference type="Pfam" id="PF01717">
    <property type="entry name" value="Meth_synt_2"/>
    <property type="match status" value="1"/>
</dbReference>
<dbReference type="PANTHER" id="PTHR43844">
    <property type="entry name" value="METHIONINE SYNTHASE"/>
    <property type="match status" value="1"/>
</dbReference>
<reference evidence="2" key="1">
    <citation type="submission" date="2021-10" db="EMBL/GenBank/DDBJ databases">
        <authorList>
            <person name="Piombo E."/>
        </authorList>
    </citation>
    <scope>NUCLEOTIDE SEQUENCE</scope>
</reference>
<dbReference type="Proteomes" id="UP000696573">
    <property type="component" value="Unassembled WGS sequence"/>
</dbReference>
<proteinExistence type="predicted"/>
<organism evidence="2 3">
    <name type="scientific">Clonostachys rhizophaga</name>
    <dbReference type="NCBI Taxonomy" id="160324"/>
    <lineage>
        <taxon>Eukaryota</taxon>
        <taxon>Fungi</taxon>
        <taxon>Dikarya</taxon>
        <taxon>Ascomycota</taxon>
        <taxon>Pezizomycotina</taxon>
        <taxon>Sordariomycetes</taxon>
        <taxon>Hypocreomycetidae</taxon>
        <taxon>Hypocreales</taxon>
        <taxon>Bionectriaceae</taxon>
        <taxon>Clonostachys</taxon>
    </lineage>
</organism>